<evidence type="ECO:0000256" key="2">
    <source>
        <dbReference type="SAM" id="Phobius"/>
    </source>
</evidence>
<dbReference type="Proteomes" id="UP001218218">
    <property type="component" value="Unassembled WGS sequence"/>
</dbReference>
<evidence type="ECO:0000256" key="1">
    <source>
        <dbReference type="SAM" id="MobiDB-lite"/>
    </source>
</evidence>
<proteinExistence type="predicted"/>
<gene>
    <name evidence="3" type="ORF">DFH08DRAFT_1088560</name>
</gene>
<feature type="transmembrane region" description="Helical" evidence="2">
    <location>
        <begin position="6"/>
        <end position="23"/>
    </location>
</feature>
<organism evidence="3 4">
    <name type="scientific">Mycena albidolilacea</name>
    <dbReference type="NCBI Taxonomy" id="1033008"/>
    <lineage>
        <taxon>Eukaryota</taxon>
        <taxon>Fungi</taxon>
        <taxon>Dikarya</taxon>
        <taxon>Basidiomycota</taxon>
        <taxon>Agaricomycotina</taxon>
        <taxon>Agaricomycetes</taxon>
        <taxon>Agaricomycetidae</taxon>
        <taxon>Agaricales</taxon>
        <taxon>Marasmiineae</taxon>
        <taxon>Mycenaceae</taxon>
        <taxon>Mycena</taxon>
    </lineage>
</organism>
<evidence type="ECO:0000313" key="4">
    <source>
        <dbReference type="Proteomes" id="UP001218218"/>
    </source>
</evidence>
<evidence type="ECO:0000313" key="3">
    <source>
        <dbReference type="EMBL" id="KAJ7307748.1"/>
    </source>
</evidence>
<comment type="caution">
    <text evidence="3">The sequence shown here is derived from an EMBL/GenBank/DDBJ whole genome shotgun (WGS) entry which is preliminary data.</text>
</comment>
<sequence length="99" mass="10491">MIYIPFIGLSFVAILIIGGLVVYSMKRVAAASAATVLPVVAPAPRQAYRTDSNVSGATLPAYMPPSPSPAYIPEDMKRRPSDADRPLHQKGNPGGNLDI</sequence>
<accession>A0AAD6Z5U2</accession>
<feature type="region of interest" description="Disordered" evidence="1">
    <location>
        <begin position="58"/>
        <end position="99"/>
    </location>
</feature>
<protein>
    <submittedName>
        <fullName evidence="3">Uncharacterized protein</fullName>
    </submittedName>
</protein>
<feature type="compositionally biased region" description="Basic and acidic residues" evidence="1">
    <location>
        <begin position="74"/>
        <end position="87"/>
    </location>
</feature>
<keyword evidence="2" id="KW-1133">Transmembrane helix</keyword>
<dbReference type="AlphaFoldDB" id="A0AAD6Z5U2"/>
<dbReference type="EMBL" id="JARIHO010000087">
    <property type="protein sequence ID" value="KAJ7307748.1"/>
    <property type="molecule type" value="Genomic_DNA"/>
</dbReference>
<name>A0AAD6Z5U2_9AGAR</name>
<keyword evidence="2" id="KW-0472">Membrane</keyword>
<keyword evidence="4" id="KW-1185">Reference proteome</keyword>
<keyword evidence="2" id="KW-0812">Transmembrane</keyword>
<reference evidence="3" key="1">
    <citation type="submission" date="2023-03" db="EMBL/GenBank/DDBJ databases">
        <title>Massive genome expansion in bonnet fungi (Mycena s.s.) driven by repeated elements and novel gene families across ecological guilds.</title>
        <authorList>
            <consortium name="Lawrence Berkeley National Laboratory"/>
            <person name="Harder C.B."/>
            <person name="Miyauchi S."/>
            <person name="Viragh M."/>
            <person name="Kuo A."/>
            <person name="Thoen E."/>
            <person name="Andreopoulos B."/>
            <person name="Lu D."/>
            <person name="Skrede I."/>
            <person name="Drula E."/>
            <person name="Henrissat B."/>
            <person name="Morin E."/>
            <person name="Kohler A."/>
            <person name="Barry K."/>
            <person name="LaButti K."/>
            <person name="Morin E."/>
            <person name="Salamov A."/>
            <person name="Lipzen A."/>
            <person name="Mereny Z."/>
            <person name="Hegedus B."/>
            <person name="Baldrian P."/>
            <person name="Stursova M."/>
            <person name="Weitz H."/>
            <person name="Taylor A."/>
            <person name="Grigoriev I.V."/>
            <person name="Nagy L.G."/>
            <person name="Martin F."/>
            <person name="Kauserud H."/>
        </authorList>
    </citation>
    <scope>NUCLEOTIDE SEQUENCE</scope>
    <source>
        <strain evidence="3">CBHHK002</strain>
    </source>
</reference>